<reference evidence="2" key="1">
    <citation type="submission" date="2024-07" db="EMBL/GenBank/DDBJ databases">
        <title>Two chromosome-level genome assemblies of Korean endemic species Abeliophyllum distichum and Forsythia ovata (Oleaceae).</title>
        <authorList>
            <person name="Jang H."/>
        </authorList>
    </citation>
    <scope>NUCLEOTIDE SEQUENCE [LARGE SCALE GENOMIC DNA]</scope>
</reference>
<evidence type="ECO:0000313" key="2">
    <source>
        <dbReference type="Proteomes" id="UP001604336"/>
    </source>
</evidence>
<organism evidence="1 2">
    <name type="scientific">Abeliophyllum distichum</name>
    <dbReference type="NCBI Taxonomy" id="126358"/>
    <lineage>
        <taxon>Eukaryota</taxon>
        <taxon>Viridiplantae</taxon>
        <taxon>Streptophyta</taxon>
        <taxon>Embryophyta</taxon>
        <taxon>Tracheophyta</taxon>
        <taxon>Spermatophyta</taxon>
        <taxon>Magnoliopsida</taxon>
        <taxon>eudicotyledons</taxon>
        <taxon>Gunneridae</taxon>
        <taxon>Pentapetalae</taxon>
        <taxon>asterids</taxon>
        <taxon>lamiids</taxon>
        <taxon>Lamiales</taxon>
        <taxon>Oleaceae</taxon>
        <taxon>Forsythieae</taxon>
        <taxon>Abeliophyllum</taxon>
    </lineage>
</organism>
<dbReference type="AlphaFoldDB" id="A0ABD1TZA5"/>
<proteinExistence type="predicted"/>
<gene>
    <name evidence="1" type="ORF">Adt_14095</name>
</gene>
<dbReference type="EMBL" id="JBFOLK010000004">
    <property type="protein sequence ID" value="KAL2517848.1"/>
    <property type="molecule type" value="Genomic_DNA"/>
</dbReference>
<protein>
    <submittedName>
        <fullName evidence="1">Mitochondrial protein-like</fullName>
    </submittedName>
</protein>
<sequence>MFQRLNLHLMKHRLRKWKPPVLKDTPAPRKLSRVIRFSLRYDLLITSNVLLIEEDEPTNSEESKSRVDSNRWQEAMKSEMNSMYENKVWTLADPPEGVKHIGCKLVYKKMSIWMVIFILTRQDWLPKVTSKDKELTLTKLFH</sequence>
<comment type="caution">
    <text evidence="1">The sequence shown here is derived from an EMBL/GenBank/DDBJ whole genome shotgun (WGS) entry which is preliminary data.</text>
</comment>
<accession>A0ABD1TZA5</accession>
<dbReference type="Proteomes" id="UP001604336">
    <property type="component" value="Unassembled WGS sequence"/>
</dbReference>
<name>A0ABD1TZA5_9LAMI</name>
<evidence type="ECO:0000313" key="1">
    <source>
        <dbReference type="EMBL" id="KAL2517848.1"/>
    </source>
</evidence>
<keyword evidence="2" id="KW-1185">Reference proteome</keyword>